<gene>
    <name evidence="1" type="ORF">MRATA1EN3_LOCUS15926</name>
</gene>
<sequence length="187" mass="19874">MGPRRGGRSPCAPGRGGPLPRLPGRCLQEFTIRRWGSGPGLHGDGFPGSREVRRRPRTINGSMQAPLGSRPNSTGLRLVLSTGGKRGGARVRPRVRTRLGLCDAGLHAHLQSRQREGRVSGRPGQTESHGHSGTPADTARHAGHSHIGPRKAESGSDSGRVNALPAHLHHTPYALGTQFPRLVPSPL</sequence>
<organism evidence="1 2">
    <name type="scientific">Rangifer tarandus platyrhynchus</name>
    <name type="common">Svalbard reindeer</name>
    <dbReference type="NCBI Taxonomy" id="3082113"/>
    <lineage>
        <taxon>Eukaryota</taxon>
        <taxon>Metazoa</taxon>
        <taxon>Chordata</taxon>
        <taxon>Craniata</taxon>
        <taxon>Vertebrata</taxon>
        <taxon>Euteleostomi</taxon>
        <taxon>Mammalia</taxon>
        <taxon>Eutheria</taxon>
        <taxon>Laurasiatheria</taxon>
        <taxon>Artiodactyla</taxon>
        <taxon>Ruminantia</taxon>
        <taxon>Pecora</taxon>
        <taxon>Cervidae</taxon>
        <taxon>Odocoileinae</taxon>
        <taxon>Rangifer</taxon>
    </lineage>
</organism>
<evidence type="ECO:0000313" key="2">
    <source>
        <dbReference type="Proteomes" id="UP001162501"/>
    </source>
</evidence>
<dbReference type="Proteomes" id="UP001162501">
    <property type="component" value="Chromosome 27"/>
</dbReference>
<evidence type="ECO:0000313" key="1">
    <source>
        <dbReference type="EMBL" id="CAI9704713.1"/>
    </source>
</evidence>
<name>A0ACB0EVT1_RANTA</name>
<reference evidence="1" key="1">
    <citation type="submission" date="2023-05" db="EMBL/GenBank/DDBJ databases">
        <authorList>
            <consortium name="ELIXIR-Norway"/>
        </authorList>
    </citation>
    <scope>NUCLEOTIDE SEQUENCE</scope>
</reference>
<dbReference type="EMBL" id="OX596111">
    <property type="protein sequence ID" value="CAI9704713.1"/>
    <property type="molecule type" value="Genomic_DNA"/>
</dbReference>
<protein>
    <submittedName>
        <fullName evidence="1">Uncharacterized protein</fullName>
    </submittedName>
</protein>
<accession>A0ACB0EVT1</accession>
<proteinExistence type="predicted"/>